<dbReference type="AlphaFoldDB" id="A0AAV1R258"/>
<dbReference type="Proteomes" id="UP001314170">
    <property type="component" value="Unassembled WGS sequence"/>
</dbReference>
<sequence>MDTVKPMRIFKHMWARRSRPSERLKLGLKSSGTQPTASCNKLSFDALNTILPIDLLIEMENGKQGGIVCVVIVAATT</sequence>
<proteinExistence type="predicted"/>
<name>A0AAV1R258_9ROSI</name>
<gene>
    <name evidence="1" type="ORF">DCAF_LOCUS4630</name>
</gene>
<accession>A0AAV1R258</accession>
<keyword evidence="2" id="KW-1185">Reference proteome</keyword>
<dbReference type="EMBL" id="CAWUPB010000851">
    <property type="protein sequence ID" value="CAK7326924.1"/>
    <property type="molecule type" value="Genomic_DNA"/>
</dbReference>
<comment type="caution">
    <text evidence="1">The sequence shown here is derived from an EMBL/GenBank/DDBJ whole genome shotgun (WGS) entry which is preliminary data.</text>
</comment>
<organism evidence="1 2">
    <name type="scientific">Dovyalis caffra</name>
    <dbReference type="NCBI Taxonomy" id="77055"/>
    <lineage>
        <taxon>Eukaryota</taxon>
        <taxon>Viridiplantae</taxon>
        <taxon>Streptophyta</taxon>
        <taxon>Embryophyta</taxon>
        <taxon>Tracheophyta</taxon>
        <taxon>Spermatophyta</taxon>
        <taxon>Magnoliopsida</taxon>
        <taxon>eudicotyledons</taxon>
        <taxon>Gunneridae</taxon>
        <taxon>Pentapetalae</taxon>
        <taxon>rosids</taxon>
        <taxon>fabids</taxon>
        <taxon>Malpighiales</taxon>
        <taxon>Salicaceae</taxon>
        <taxon>Flacourtieae</taxon>
        <taxon>Dovyalis</taxon>
    </lineage>
</organism>
<protein>
    <submittedName>
        <fullName evidence="1">Uncharacterized protein</fullName>
    </submittedName>
</protein>
<reference evidence="1 2" key="1">
    <citation type="submission" date="2024-01" db="EMBL/GenBank/DDBJ databases">
        <authorList>
            <person name="Waweru B."/>
        </authorList>
    </citation>
    <scope>NUCLEOTIDE SEQUENCE [LARGE SCALE GENOMIC DNA]</scope>
</reference>
<evidence type="ECO:0000313" key="2">
    <source>
        <dbReference type="Proteomes" id="UP001314170"/>
    </source>
</evidence>
<evidence type="ECO:0000313" key="1">
    <source>
        <dbReference type="EMBL" id="CAK7326924.1"/>
    </source>
</evidence>